<evidence type="ECO:0000313" key="1">
    <source>
        <dbReference type="EMBL" id="RAL42968.1"/>
    </source>
</evidence>
<accession>A0A328DEL7</accession>
<gene>
    <name evidence="1" type="ORF">DM860_009750</name>
</gene>
<dbReference type="Proteomes" id="UP000249390">
    <property type="component" value="Unassembled WGS sequence"/>
</dbReference>
<name>A0A328DEL7_9ASTE</name>
<reference evidence="1 2" key="1">
    <citation type="submission" date="2018-06" db="EMBL/GenBank/DDBJ databases">
        <title>The Genome of Cuscuta australis (Dodder) Provides Insight into the Evolution of Plant Parasitism.</title>
        <authorList>
            <person name="Liu H."/>
        </authorList>
    </citation>
    <scope>NUCLEOTIDE SEQUENCE [LARGE SCALE GENOMIC DNA]</scope>
    <source>
        <strain evidence="2">cv. Yunnan</strain>
        <tissue evidence="1">Vines</tissue>
    </source>
</reference>
<organism evidence="1 2">
    <name type="scientific">Cuscuta australis</name>
    <dbReference type="NCBI Taxonomy" id="267555"/>
    <lineage>
        <taxon>Eukaryota</taxon>
        <taxon>Viridiplantae</taxon>
        <taxon>Streptophyta</taxon>
        <taxon>Embryophyta</taxon>
        <taxon>Tracheophyta</taxon>
        <taxon>Spermatophyta</taxon>
        <taxon>Magnoliopsida</taxon>
        <taxon>eudicotyledons</taxon>
        <taxon>Gunneridae</taxon>
        <taxon>Pentapetalae</taxon>
        <taxon>asterids</taxon>
        <taxon>lamiids</taxon>
        <taxon>Solanales</taxon>
        <taxon>Convolvulaceae</taxon>
        <taxon>Cuscuteae</taxon>
        <taxon>Cuscuta</taxon>
        <taxon>Cuscuta subgen. Grammica</taxon>
        <taxon>Cuscuta sect. Cleistogrammica</taxon>
    </lineage>
</organism>
<comment type="caution">
    <text evidence="1">The sequence shown here is derived from an EMBL/GenBank/DDBJ whole genome shotgun (WGS) entry which is preliminary data.</text>
</comment>
<evidence type="ECO:0000313" key="2">
    <source>
        <dbReference type="Proteomes" id="UP000249390"/>
    </source>
</evidence>
<sequence>MFARGGVKQTRCTIIFHSRRHRQKVMKHSKKCSVLLFISQTSRICWINSWFTHASSSALLHMLSIKQRSVDRYVHCLSSVKLNKSHRHVVKCSEVNVRKFIDVGK</sequence>
<proteinExistence type="predicted"/>
<protein>
    <submittedName>
        <fullName evidence="1">Uncharacterized protein</fullName>
    </submittedName>
</protein>
<dbReference type="AlphaFoldDB" id="A0A328DEL7"/>
<keyword evidence="2" id="KW-1185">Reference proteome</keyword>
<dbReference type="EMBL" id="NQVE01000161">
    <property type="protein sequence ID" value="RAL42968.1"/>
    <property type="molecule type" value="Genomic_DNA"/>
</dbReference>